<dbReference type="InterPro" id="IPR019545">
    <property type="entry name" value="DM13_domain"/>
</dbReference>
<keyword evidence="3" id="KW-1185">Reference proteome</keyword>
<dbReference type="WBParaSite" id="EEL_0000113201-mRNA-1">
    <property type="protein sequence ID" value="EEL_0000113201-mRNA-1"/>
    <property type="gene ID" value="EEL_0000113201"/>
</dbReference>
<name>A0A0R3RI25_9BILA</name>
<sequence length="398" mass="46008">LLLRYYTIYDLIFLFRRLLTTEEKNGHDIRNKQGQVNNEIKNVIKSVGSEKFANDSVFPHEQNAYPVKQDWQGKLLPLHEKKAEKSIKFDRKDKGFPVMLGQSEPEKWVKKSSRQSNAERQIKSNEDKFVTDNYLSLETDEDMAFVSTQNAAITAMPLSRESTPLYWVIQDPRLTKKKSMELQKKSEYENNLDHRAVTTAVTAELHPKVNIDRRFELPLIEDKTVVFSVTNDAKITEYQWIALRDHCAQRTIPLLSLKGIDPPHEEKIGALSGRSHNVTSHRVQILNCNTIFIPGFTFNQGNDPPGFYLPRLQTYFYVGVGHFPDRIEKQMRAYVVGQPLDQPLRNYKGEDVTIRLPKTYRTFDIDFISVFNEIEGRSYGHVITPSLLVPPCNDYDVV</sequence>
<dbReference type="AlphaFoldDB" id="A0A0R3RI25"/>
<dbReference type="SMART" id="SM00686">
    <property type="entry name" value="DM13"/>
    <property type="match status" value="1"/>
</dbReference>
<dbReference type="Pfam" id="PF10517">
    <property type="entry name" value="DM13"/>
    <property type="match status" value="1"/>
</dbReference>
<accession>A0A0R3RI25</accession>
<dbReference type="InterPro" id="IPR052126">
    <property type="entry name" value="Spindle_Org/Thrombomodulin"/>
</dbReference>
<dbReference type="PANTHER" id="PTHR24036:SF5">
    <property type="entry name" value="THROMBOMODULIN"/>
    <property type="match status" value="1"/>
</dbReference>
<proteinExistence type="predicted"/>
<protein>
    <submittedName>
        <fullName evidence="4">DM13 domain-containing protein</fullName>
    </submittedName>
</protein>
<keyword evidence="1" id="KW-0677">Repeat</keyword>
<evidence type="ECO:0000313" key="3">
    <source>
        <dbReference type="Proteomes" id="UP000050640"/>
    </source>
</evidence>
<dbReference type="Proteomes" id="UP000050640">
    <property type="component" value="Unplaced"/>
</dbReference>
<reference evidence="4" key="1">
    <citation type="submission" date="2017-02" db="UniProtKB">
        <authorList>
            <consortium name="WormBaseParasite"/>
        </authorList>
    </citation>
    <scope>IDENTIFICATION</scope>
</reference>
<feature type="domain" description="DM13" evidence="2">
    <location>
        <begin position="269"/>
        <end position="385"/>
    </location>
</feature>
<organism evidence="3 4">
    <name type="scientific">Elaeophora elaphi</name>
    <dbReference type="NCBI Taxonomy" id="1147741"/>
    <lineage>
        <taxon>Eukaryota</taxon>
        <taxon>Metazoa</taxon>
        <taxon>Ecdysozoa</taxon>
        <taxon>Nematoda</taxon>
        <taxon>Chromadorea</taxon>
        <taxon>Rhabditida</taxon>
        <taxon>Spirurina</taxon>
        <taxon>Spiruromorpha</taxon>
        <taxon>Filarioidea</taxon>
        <taxon>Onchocercidae</taxon>
        <taxon>Elaeophora</taxon>
    </lineage>
</organism>
<dbReference type="PROSITE" id="PS51549">
    <property type="entry name" value="DM13"/>
    <property type="match status" value="1"/>
</dbReference>
<dbReference type="PANTHER" id="PTHR24036">
    <property type="entry name" value="SKELETOR-RELATED"/>
    <property type="match status" value="1"/>
</dbReference>
<evidence type="ECO:0000259" key="2">
    <source>
        <dbReference type="PROSITE" id="PS51549"/>
    </source>
</evidence>
<evidence type="ECO:0000313" key="4">
    <source>
        <dbReference type="WBParaSite" id="EEL_0000113201-mRNA-1"/>
    </source>
</evidence>
<evidence type="ECO:0000256" key="1">
    <source>
        <dbReference type="ARBA" id="ARBA00022737"/>
    </source>
</evidence>